<dbReference type="RefSeq" id="WP_038271082.1">
    <property type="nucleotide sequence ID" value="NZ_CP053627.1"/>
</dbReference>
<dbReference type="KEGG" id="xtw:AB672_01070"/>
<dbReference type="UniPathway" id="UPA00109">
    <property type="reaction ID" value="UER00181"/>
</dbReference>
<comment type="pathway">
    <text evidence="1 8 9">Carbohydrate degradation; glycolysis; D-glyceraldehyde 3-phosphate and glycerone phosphate from D-glucose: step 2/4.</text>
</comment>
<dbReference type="InterPro" id="IPR035476">
    <property type="entry name" value="SIS_PGI_1"/>
</dbReference>
<reference evidence="11" key="2">
    <citation type="submission" date="2021-11" db="EMBL/GenBank/DDBJ databases">
        <title>Genome sequence of Xylella taiwanensis PLS432.</title>
        <authorList>
            <person name="Weng L.-W."/>
            <person name="Su C.-C."/>
            <person name="Tsai C.-W."/>
            <person name="Kuo C.-H."/>
        </authorList>
    </citation>
    <scope>NUCLEOTIDE SEQUENCE</scope>
    <source>
        <strain evidence="11">PLS432</strain>
    </source>
</reference>
<dbReference type="Pfam" id="PF00342">
    <property type="entry name" value="PGI"/>
    <property type="match status" value="1"/>
</dbReference>
<dbReference type="GO" id="GO:0048029">
    <property type="term" value="F:monosaccharide binding"/>
    <property type="evidence" value="ECO:0007669"/>
    <property type="project" value="TreeGrafter"/>
</dbReference>
<evidence type="ECO:0000313" key="10">
    <source>
        <dbReference type="EMBL" id="EWS78306.1"/>
    </source>
</evidence>
<evidence type="ECO:0000256" key="8">
    <source>
        <dbReference type="HAMAP-Rule" id="MF_00473"/>
    </source>
</evidence>
<dbReference type="GO" id="GO:0005829">
    <property type="term" value="C:cytosol"/>
    <property type="evidence" value="ECO:0007669"/>
    <property type="project" value="TreeGrafter"/>
</dbReference>
<organism evidence="10 12">
    <name type="scientific">Xylella taiwanensis</name>
    <dbReference type="NCBI Taxonomy" id="1444770"/>
    <lineage>
        <taxon>Bacteria</taxon>
        <taxon>Pseudomonadati</taxon>
        <taxon>Pseudomonadota</taxon>
        <taxon>Gammaproteobacteria</taxon>
        <taxon>Lysobacterales</taxon>
        <taxon>Lysobacteraceae</taxon>
        <taxon>Xylella</taxon>
    </lineage>
</organism>
<dbReference type="STRING" id="1444770.AF72_06245"/>
<name>Z9JKE5_9GAMM</name>
<dbReference type="GO" id="GO:0051156">
    <property type="term" value="P:glucose 6-phosphate metabolic process"/>
    <property type="evidence" value="ECO:0007669"/>
    <property type="project" value="TreeGrafter"/>
</dbReference>
<dbReference type="PRINTS" id="PR00662">
    <property type="entry name" value="G6PISOMERASE"/>
</dbReference>
<dbReference type="InterPro" id="IPR018189">
    <property type="entry name" value="Phosphoglucose_isomerase_CS"/>
</dbReference>
<dbReference type="UniPathway" id="UPA00138"/>
<comment type="pathway">
    <text evidence="8">Carbohydrate biosynthesis; gluconeogenesis.</text>
</comment>
<dbReference type="PANTHER" id="PTHR11469">
    <property type="entry name" value="GLUCOSE-6-PHOSPHATE ISOMERASE"/>
    <property type="match status" value="1"/>
</dbReference>
<evidence type="ECO:0000313" key="11">
    <source>
        <dbReference type="EMBL" id="MCD8472991.1"/>
    </source>
</evidence>
<dbReference type="CDD" id="cd05016">
    <property type="entry name" value="SIS_PGI_2"/>
    <property type="match status" value="1"/>
</dbReference>
<dbReference type="Proteomes" id="UP000020406">
    <property type="component" value="Unassembled WGS sequence"/>
</dbReference>
<comment type="function">
    <text evidence="8">Catalyzes the reversible isomerization of glucose-6-phosphate to fructose-6-phosphate.</text>
</comment>
<dbReference type="OrthoDB" id="140919at2"/>
<evidence type="ECO:0000313" key="13">
    <source>
        <dbReference type="Proteomes" id="UP001430701"/>
    </source>
</evidence>
<evidence type="ECO:0000256" key="2">
    <source>
        <dbReference type="ARBA" id="ARBA00006604"/>
    </source>
</evidence>
<dbReference type="PROSITE" id="PS00765">
    <property type="entry name" value="P_GLUCOSE_ISOMERASE_1"/>
    <property type="match status" value="1"/>
</dbReference>
<proteinExistence type="inferred from homology"/>
<dbReference type="eggNOG" id="COG0166">
    <property type="taxonomic scope" value="Bacteria"/>
</dbReference>
<dbReference type="GO" id="GO:0097367">
    <property type="term" value="F:carbohydrate derivative binding"/>
    <property type="evidence" value="ECO:0007669"/>
    <property type="project" value="InterPro"/>
</dbReference>
<dbReference type="NCBIfam" id="NF001211">
    <property type="entry name" value="PRK00179.1"/>
    <property type="match status" value="1"/>
</dbReference>
<protein>
    <recommendedName>
        <fullName evidence="8">Glucose-6-phosphate isomerase</fullName>
        <shortName evidence="8">GPI</shortName>
        <ecNumber evidence="8">5.3.1.9</ecNumber>
    </recommendedName>
    <alternativeName>
        <fullName evidence="8">Phosphoglucose isomerase</fullName>
        <shortName evidence="8">PGI</shortName>
    </alternativeName>
    <alternativeName>
        <fullName evidence="8">Phosphohexose isomerase</fullName>
        <shortName evidence="8">PHI</shortName>
    </alternativeName>
</protein>
<accession>Z9JKE5</accession>
<dbReference type="InterPro" id="IPR023096">
    <property type="entry name" value="G6P_Isomerase_C"/>
</dbReference>
<dbReference type="InterPro" id="IPR001672">
    <property type="entry name" value="G6P_Isomerase"/>
</dbReference>
<evidence type="ECO:0000256" key="7">
    <source>
        <dbReference type="ARBA" id="ARBA00029321"/>
    </source>
</evidence>
<dbReference type="SUPFAM" id="SSF53697">
    <property type="entry name" value="SIS domain"/>
    <property type="match status" value="1"/>
</dbReference>
<dbReference type="PATRIC" id="fig|1444770.3.peg.1485"/>
<evidence type="ECO:0000256" key="6">
    <source>
        <dbReference type="ARBA" id="ARBA00023235"/>
    </source>
</evidence>
<dbReference type="GO" id="GO:0006096">
    <property type="term" value="P:glycolytic process"/>
    <property type="evidence" value="ECO:0007669"/>
    <property type="project" value="UniProtKB-UniRule"/>
</dbReference>
<keyword evidence="5 8" id="KW-0324">Glycolysis</keyword>
<comment type="subcellular location">
    <subcellularLocation>
        <location evidence="8">Cytoplasm</location>
    </subcellularLocation>
</comment>
<keyword evidence="4 8" id="KW-0963">Cytoplasm</keyword>
<comment type="similarity">
    <text evidence="2 8 9">Belongs to the GPI family.</text>
</comment>
<evidence type="ECO:0000256" key="9">
    <source>
        <dbReference type="RuleBase" id="RU000612"/>
    </source>
</evidence>
<keyword evidence="3 8" id="KW-0312">Gluconeogenesis</keyword>
<comment type="caution">
    <text evidence="10">The sequence shown here is derived from an EMBL/GenBank/DDBJ whole genome shotgun (WGS) entry which is preliminary data.</text>
</comment>
<evidence type="ECO:0000256" key="4">
    <source>
        <dbReference type="ARBA" id="ARBA00022490"/>
    </source>
</evidence>
<dbReference type="EMBL" id="JAJPPU010000002">
    <property type="protein sequence ID" value="MCD8472991.1"/>
    <property type="molecule type" value="Genomic_DNA"/>
</dbReference>
<feature type="active site" description="Proton donor" evidence="8">
    <location>
        <position position="331"/>
    </location>
</feature>
<evidence type="ECO:0000256" key="1">
    <source>
        <dbReference type="ARBA" id="ARBA00004926"/>
    </source>
</evidence>
<feature type="active site" evidence="8">
    <location>
        <position position="471"/>
    </location>
</feature>
<sequence>MHNGFDALRFHAERLRGVTIPDLLAAELERPEQYARQVGPLYFNFARQKYDCVALEALFALAQQHNVTDAFQRLFCGEQVNVTEGRAVLHTALRGDFSDASVAVEAHAIATKVRERMYSLIAQLEASEVTDIVSVGIGGSDLGPRLVVDALRPIPQGRFRVHFVSNVDGAAMRRTLDLLDPARTAGILISKTFGTQETLLNGRILYDWLGGSERLYAVSANPERAANTFDIVPMQVLPIWDWVGGRYSLWSAVGFPVALAIGFLRFEQLLTGAAEFDEHVLRAPLEENVAVLHGLTAVWNRNFLGCTTYAVMAYDQRLALLPAYLQQLVMESLGKRVKCDGTPVDRDTVPVWWGGVGTDVQHSFFQALHQGTNIVPTDFIGTIRNDDPYTESHFALNANLLAQTEALANGQFSDDPHRVYAGGNPSTLILLDALTPRALGALIAMYEHSVYVQSVIWGINAFDQFGVELGKRLAVQLLPALQGDSAEVADPVTRAVLARLRG</sequence>
<comment type="catalytic activity">
    <reaction evidence="7 8 9">
        <text>alpha-D-glucose 6-phosphate = beta-D-fructose 6-phosphate</text>
        <dbReference type="Rhea" id="RHEA:11816"/>
        <dbReference type="ChEBI" id="CHEBI:57634"/>
        <dbReference type="ChEBI" id="CHEBI:58225"/>
        <dbReference type="EC" id="5.3.1.9"/>
    </reaction>
</comment>
<dbReference type="Gene3D" id="1.10.1390.10">
    <property type="match status" value="1"/>
</dbReference>
<feature type="active site" evidence="8">
    <location>
        <position position="362"/>
    </location>
</feature>
<dbReference type="PANTHER" id="PTHR11469:SF1">
    <property type="entry name" value="GLUCOSE-6-PHOSPHATE ISOMERASE"/>
    <property type="match status" value="1"/>
</dbReference>
<dbReference type="AlphaFoldDB" id="Z9JKE5"/>
<dbReference type="GO" id="GO:0004347">
    <property type="term" value="F:glucose-6-phosphate isomerase activity"/>
    <property type="evidence" value="ECO:0007669"/>
    <property type="project" value="UniProtKB-UniRule"/>
</dbReference>
<keyword evidence="13" id="KW-1185">Reference proteome</keyword>
<dbReference type="InterPro" id="IPR046348">
    <property type="entry name" value="SIS_dom_sf"/>
</dbReference>
<evidence type="ECO:0000313" key="12">
    <source>
        <dbReference type="Proteomes" id="UP000020406"/>
    </source>
</evidence>
<dbReference type="Gene3D" id="3.40.50.10490">
    <property type="entry name" value="Glucose-6-phosphate isomerase like protein, domain 1"/>
    <property type="match status" value="2"/>
</dbReference>
<dbReference type="InterPro" id="IPR035482">
    <property type="entry name" value="SIS_PGI_2"/>
</dbReference>
<dbReference type="GO" id="GO:0006094">
    <property type="term" value="P:gluconeogenesis"/>
    <property type="evidence" value="ECO:0007669"/>
    <property type="project" value="UniProtKB-UniRule"/>
</dbReference>
<evidence type="ECO:0000256" key="5">
    <source>
        <dbReference type="ARBA" id="ARBA00023152"/>
    </source>
</evidence>
<evidence type="ECO:0000256" key="3">
    <source>
        <dbReference type="ARBA" id="ARBA00022432"/>
    </source>
</evidence>
<dbReference type="HAMAP" id="MF_00473">
    <property type="entry name" value="G6P_isomerase"/>
    <property type="match status" value="1"/>
</dbReference>
<dbReference type="PROSITE" id="PS00174">
    <property type="entry name" value="P_GLUCOSE_ISOMERASE_2"/>
    <property type="match status" value="1"/>
</dbReference>
<dbReference type="PROSITE" id="PS51463">
    <property type="entry name" value="P_GLUCOSE_ISOMERASE_3"/>
    <property type="match status" value="1"/>
</dbReference>
<dbReference type="EMBL" id="JDSQ01000008">
    <property type="protein sequence ID" value="EWS78306.1"/>
    <property type="molecule type" value="Genomic_DNA"/>
</dbReference>
<dbReference type="CDD" id="cd05015">
    <property type="entry name" value="SIS_PGI_1"/>
    <property type="match status" value="1"/>
</dbReference>
<dbReference type="GeneID" id="68899867"/>
<dbReference type="Proteomes" id="UP001430701">
    <property type="component" value="Unassembled WGS sequence"/>
</dbReference>
<dbReference type="EC" id="5.3.1.9" evidence="8"/>
<gene>
    <name evidence="8 11" type="primary">pgi</name>
    <name evidence="10" type="ORF">AF72_06245</name>
    <name evidence="11" type="ORF">LPH55_05825</name>
</gene>
<keyword evidence="6 8" id="KW-0413">Isomerase</keyword>
<reference evidence="10 12" key="1">
    <citation type="journal article" date="2014" name="Genome Announc.">
        <title>Draft Genome Sequence of Xylella fastidiosa Pear Leaf Scorch Strain in Taiwan.</title>
        <authorList>
            <person name="Su C.C."/>
            <person name="Deng W.L."/>
            <person name="Jan F.J."/>
            <person name="Chang C.J."/>
            <person name="Huang H."/>
            <person name="Chen J."/>
        </authorList>
    </citation>
    <scope>NUCLEOTIDE SEQUENCE [LARGE SCALE GENOMIC DNA]</scope>
    <source>
        <strain evidence="10 12">PLS229</strain>
    </source>
</reference>